<evidence type="ECO:0000256" key="1">
    <source>
        <dbReference type="ARBA" id="ARBA00022737"/>
    </source>
</evidence>
<dbReference type="Gene3D" id="3.30.200.20">
    <property type="entry name" value="Phosphorylase Kinase, domain 1"/>
    <property type="match status" value="1"/>
</dbReference>
<keyword evidence="3 5" id="KW-0802">TPR repeat</keyword>
<evidence type="ECO:0000259" key="8">
    <source>
        <dbReference type="PROSITE" id="PS50011"/>
    </source>
</evidence>
<dbReference type="Gene3D" id="1.10.510.10">
    <property type="entry name" value="Transferase(Phosphotransferase) domain 1"/>
    <property type="match status" value="1"/>
</dbReference>
<dbReference type="PROSITE" id="PS50011">
    <property type="entry name" value="PROTEIN_KINASE_DOM"/>
    <property type="match status" value="1"/>
</dbReference>
<keyword evidence="9" id="KW-0808">Transferase</keyword>
<dbReference type="SUPFAM" id="SSF56112">
    <property type="entry name" value="Protein kinase-like (PK-like)"/>
    <property type="match status" value="1"/>
</dbReference>
<dbReference type="InterPro" id="IPR011009">
    <property type="entry name" value="Kinase-like_dom_sf"/>
</dbReference>
<feature type="region of interest" description="Disordered" evidence="7">
    <location>
        <begin position="1"/>
        <end position="57"/>
    </location>
</feature>
<evidence type="ECO:0000313" key="10">
    <source>
        <dbReference type="Proteomes" id="UP001139031"/>
    </source>
</evidence>
<dbReference type="Pfam" id="PF00069">
    <property type="entry name" value="Pkinase"/>
    <property type="match status" value="1"/>
</dbReference>
<dbReference type="GO" id="GO:0004674">
    <property type="term" value="F:protein serine/threonine kinase activity"/>
    <property type="evidence" value="ECO:0007669"/>
    <property type="project" value="UniProtKB-KW"/>
</dbReference>
<keyword evidence="10" id="KW-1185">Reference proteome</keyword>
<feature type="repeat" description="TPR" evidence="5">
    <location>
        <begin position="864"/>
        <end position="897"/>
    </location>
</feature>
<evidence type="ECO:0000256" key="7">
    <source>
        <dbReference type="SAM" id="MobiDB-lite"/>
    </source>
</evidence>
<dbReference type="PROSITE" id="PS00108">
    <property type="entry name" value="PROTEIN_KINASE_ST"/>
    <property type="match status" value="1"/>
</dbReference>
<dbReference type="PROSITE" id="PS00107">
    <property type="entry name" value="PROTEIN_KINASE_ATP"/>
    <property type="match status" value="1"/>
</dbReference>
<accession>A0ABS7TXK2</accession>
<dbReference type="Pfam" id="PF13176">
    <property type="entry name" value="TPR_7"/>
    <property type="match status" value="1"/>
</dbReference>
<comment type="caution">
    <text evidence="9">The sequence shown here is derived from an EMBL/GenBank/DDBJ whole genome shotgun (WGS) entry which is preliminary data.</text>
</comment>
<organism evidence="9 10">
    <name type="scientific">Nannocystis pusilla</name>
    <dbReference type="NCBI Taxonomy" id="889268"/>
    <lineage>
        <taxon>Bacteria</taxon>
        <taxon>Pseudomonadati</taxon>
        <taxon>Myxococcota</taxon>
        <taxon>Polyangia</taxon>
        <taxon>Nannocystales</taxon>
        <taxon>Nannocystaceae</taxon>
        <taxon>Nannocystis</taxon>
    </lineage>
</organism>
<dbReference type="PANTHER" id="PTHR45641">
    <property type="entry name" value="TETRATRICOPEPTIDE REPEAT PROTEIN (AFU_ORTHOLOGUE AFUA_6G03870)"/>
    <property type="match status" value="1"/>
</dbReference>
<evidence type="ECO:0000256" key="4">
    <source>
        <dbReference type="ARBA" id="ARBA00022840"/>
    </source>
</evidence>
<keyword evidence="4 6" id="KW-0067">ATP-binding</keyword>
<sequence length="1084" mass="116387">MAGREHVPLDESAGPSPAAEGMHRTAPDPVSHGGDDFESLGVTGGSFPGAPPGTRSDLAARQHQAVLRAQLFGDEPAQPVRIGRFAVLRMLGAGAMGVVYTAYDEQLERKVAIKLLRGGDGGEHRLLREAQALARLAHPNVVGVHEVGVHEGRVFLAMEFVAGQAASAWQRERPRTVRETLDVYLQAGRGLAAAHAVGLVHRDFKPDNVIVGADGRVRVLDFGLAVLSEKTSASEHVSGDMTLTTAVDASSQTDTAGWKIAGTPAFMAPELFCGERPGARSDQFSFCVALWHALFKRRPFVGDDLAGVIDAVVHGRLTPPPAGSKVPAQVVRVVTRGLSRDPAQRFATMTDLLAALEPRAGRGRVWLAAVALALGGAGAAAVFAERGPPLCAGAADELAGVWDDERRQALQAAFLATGVPFAEAAWTRAAREIDDHVNGWKDMYEESCLATHVRGTQSMALLDLRTACLRRRLDEVRALTDLFAAADVQVVERAARASDLLGPLERCADAEALRTATPPPEDPAVRRDVEALRVQLDQARALHFAGRFPDGRALADAAVERARALAYPPVVAEALALAGVLQAAAGDPQRAEITTHEALRAAATSRRSDLVADAWTRLTEIVGEELGRYDEGLAWSRAADAAVLQAGDAPLQRAAQLVAEGKIFHERGEYTEAEARYTRALALREQALAADDPAIADALTLIAGARRDLADFPAAFAGYERALEIRTRALGPDHPDVAVALANMAMVLDDLGRHAEAPEAFARARELMRAALPADHPLVGAMELKLGGAQTHRGELAAARVHLEAAEQLFTRVREPDHPDLARVHQSLGVLAFQEGDYPRTIAHAERALASIERRVGVDHPDAASALDLLGMSHDRLGEPARAVAHFRRALAIRERRLGPDHPYVAESHGNLASGLYALGQFEESLTHDFIALELLEKSLGPDHRMLVLRRCNLGLALNERGRHAEALAHYERAVVNAERAYGDHHDYLVVPLTGVGSALVELGRPLEALVPLERALAIAERSSLEPVELAFTRYALARALWNSRVDRARARALAGAAAEVIESAGPAYARELAEIREWIAARR</sequence>
<keyword evidence="9" id="KW-0723">Serine/threonine-protein kinase</keyword>
<dbReference type="Proteomes" id="UP001139031">
    <property type="component" value="Unassembled WGS sequence"/>
</dbReference>
<dbReference type="Gene3D" id="1.25.40.10">
    <property type="entry name" value="Tetratricopeptide repeat domain"/>
    <property type="match status" value="3"/>
</dbReference>
<feature type="repeat" description="TPR" evidence="5">
    <location>
        <begin position="654"/>
        <end position="687"/>
    </location>
</feature>
<keyword evidence="2 6" id="KW-0547">Nucleotide-binding</keyword>
<dbReference type="PROSITE" id="PS50005">
    <property type="entry name" value="TPR"/>
    <property type="match status" value="2"/>
</dbReference>
<dbReference type="PANTHER" id="PTHR45641:SF19">
    <property type="entry name" value="NEPHROCYSTIN-3"/>
    <property type="match status" value="1"/>
</dbReference>
<dbReference type="RefSeq" id="WP_224194679.1">
    <property type="nucleotide sequence ID" value="NZ_JAIRAU010000036.1"/>
</dbReference>
<proteinExistence type="predicted"/>
<evidence type="ECO:0000256" key="3">
    <source>
        <dbReference type="ARBA" id="ARBA00022803"/>
    </source>
</evidence>
<keyword evidence="9" id="KW-0418">Kinase</keyword>
<evidence type="ECO:0000256" key="2">
    <source>
        <dbReference type="ARBA" id="ARBA00022741"/>
    </source>
</evidence>
<evidence type="ECO:0000313" key="9">
    <source>
        <dbReference type="EMBL" id="MBZ5712926.1"/>
    </source>
</evidence>
<dbReference type="Pfam" id="PF13424">
    <property type="entry name" value="TPR_12"/>
    <property type="match status" value="3"/>
</dbReference>
<dbReference type="InterPro" id="IPR000719">
    <property type="entry name" value="Prot_kinase_dom"/>
</dbReference>
<gene>
    <name evidence="9" type="ORF">K7C98_27115</name>
</gene>
<dbReference type="InterPro" id="IPR008271">
    <property type="entry name" value="Ser/Thr_kinase_AS"/>
</dbReference>
<reference evidence="9" key="1">
    <citation type="submission" date="2021-08" db="EMBL/GenBank/DDBJ databases">
        <authorList>
            <person name="Stevens D.C."/>
        </authorList>
    </citation>
    <scope>NUCLEOTIDE SEQUENCE</scope>
    <source>
        <strain evidence="9">DSM 53165</strain>
    </source>
</reference>
<dbReference type="InterPro" id="IPR011990">
    <property type="entry name" value="TPR-like_helical_dom_sf"/>
</dbReference>
<dbReference type="InterPro" id="IPR019734">
    <property type="entry name" value="TPR_rpt"/>
</dbReference>
<dbReference type="EMBL" id="JAIRAU010000036">
    <property type="protein sequence ID" value="MBZ5712926.1"/>
    <property type="molecule type" value="Genomic_DNA"/>
</dbReference>
<dbReference type="SMART" id="SM00028">
    <property type="entry name" value="TPR"/>
    <property type="match status" value="9"/>
</dbReference>
<protein>
    <submittedName>
        <fullName evidence="9">Serine/threonine protein kinase</fullName>
    </submittedName>
</protein>
<keyword evidence="1" id="KW-0677">Repeat</keyword>
<evidence type="ECO:0000256" key="5">
    <source>
        <dbReference type="PROSITE-ProRule" id="PRU00339"/>
    </source>
</evidence>
<feature type="binding site" evidence="6">
    <location>
        <position position="114"/>
    </location>
    <ligand>
        <name>ATP</name>
        <dbReference type="ChEBI" id="CHEBI:30616"/>
    </ligand>
</feature>
<name>A0ABS7TXK2_9BACT</name>
<dbReference type="CDD" id="cd14014">
    <property type="entry name" value="STKc_PknB_like"/>
    <property type="match status" value="1"/>
</dbReference>
<dbReference type="InterPro" id="IPR017441">
    <property type="entry name" value="Protein_kinase_ATP_BS"/>
</dbReference>
<dbReference type="SUPFAM" id="SSF48452">
    <property type="entry name" value="TPR-like"/>
    <property type="match status" value="5"/>
</dbReference>
<feature type="domain" description="Protein kinase" evidence="8">
    <location>
        <begin position="85"/>
        <end position="367"/>
    </location>
</feature>
<evidence type="ECO:0000256" key="6">
    <source>
        <dbReference type="PROSITE-ProRule" id="PRU10141"/>
    </source>
</evidence>